<gene>
    <name evidence="1" type="ORF">ERS852411_02631</name>
</gene>
<evidence type="ECO:0000313" key="1">
    <source>
        <dbReference type="EMBL" id="CUP06980.1"/>
    </source>
</evidence>
<evidence type="ECO:0000313" key="2">
    <source>
        <dbReference type="Proteomes" id="UP000095746"/>
    </source>
</evidence>
<proteinExistence type="predicted"/>
<protein>
    <submittedName>
        <fullName evidence="1">Uncharacterized protein</fullName>
    </submittedName>
</protein>
<dbReference type="AlphaFoldDB" id="A0A174KCF3"/>
<organism evidence="1 2">
    <name type="scientific">Flavonifractor plautii</name>
    <name type="common">Fusobacterium plautii</name>
    <dbReference type="NCBI Taxonomy" id="292800"/>
    <lineage>
        <taxon>Bacteria</taxon>
        <taxon>Bacillati</taxon>
        <taxon>Bacillota</taxon>
        <taxon>Clostridia</taxon>
        <taxon>Eubacteriales</taxon>
        <taxon>Oscillospiraceae</taxon>
        <taxon>Flavonifractor</taxon>
    </lineage>
</organism>
<dbReference type="EMBL" id="CYZT01000248">
    <property type="protein sequence ID" value="CUP06980.1"/>
    <property type="molecule type" value="Genomic_DNA"/>
</dbReference>
<name>A0A174KCF3_FLAPL</name>
<accession>A0A174KCF3</accession>
<sequence>MCWPPAPEERKTCISMSAGLSSKSTSSTSGSTATVAVEVWIRPPDSVSGTRCTRWTPLSNFRRDQAPSPSIVKQISFTPPSSVSLTESTSTCQRRASAYMEYMRNREWANRAASSPPTPARISTMTLLSSLGSRGRSSTLISSSSRASSSLACWYSSWASSFISGSPIRASASSRSCRRRW</sequence>
<reference evidence="1 2" key="1">
    <citation type="submission" date="2015-09" db="EMBL/GenBank/DDBJ databases">
        <authorList>
            <consortium name="Pathogen Informatics"/>
        </authorList>
    </citation>
    <scope>NUCLEOTIDE SEQUENCE [LARGE SCALE GENOMIC DNA]</scope>
    <source>
        <strain evidence="1 2">2789STDY5608854</strain>
    </source>
</reference>
<dbReference type="Proteomes" id="UP000095746">
    <property type="component" value="Unassembled WGS sequence"/>
</dbReference>